<keyword evidence="2" id="KW-0812">Transmembrane</keyword>
<dbReference type="GO" id="GO:0034164">
    <property type="term" value="P:negative regulation of toll-like receptor 9 signaling pathway"/>
    <property type="evidence" value="ECO:0007669"/>
    <property type="project" value="TreeGrafter"/>
</dbReference>
<feature type="compositionally biased region" description="Polar residues" evidence="1">
    <location>
        <begin position="80"/>
        <end position="92"/>
    </location>
</feature>
<feature type="region of interest" description="Disordered" evidence="1">
    <location>
        <begin position="25"/>
        <end position="198"/>
    </location>
</feature>
<feature type="compositionally biased region" description="Basic and acidic residues" evidence="1">
    <location>
        <begin position="111"/>
        <end position="126"/>
    </location>
</feature>
<dbReference type="GO" id="GO:0006915">
    <property type="term" value="P:apoptotic process"/>
    <property type="evidence" value="ECO:0007669"/>
    <property type="project" value="InterPro"/>
</dbReference>
<keyword evidence="5" id="KW-1185">Reference proteome</keyword>
<keyword evidence="2" id="KW-1133">Transmembrane helix</keyword>
<feature type="transmembrane region" description="Helical" evidence="2">
    <location>
        <begin position="399"/>
        <end position="416"/>
    </location>
</feature>
<dbReference type="OrthoDB" id="1708389at2759"/>
<dbReference type="InterPro" id="IPR037847">
    <property type="entry name" value="GRAMDC4"/>
</dbReference>
<dbReference type="PANTHER" id="PTHR37402">
    <property type="entry name" value="GRAM DOMAIN-CONTAINING PROTEIN 4"/>
    <property type="match status" value="1"/>
</dbReference>
<dbReference type="Pfam" id="PF02893">
    <property type="entry name" value="GRAM"/>
    <property type="match status" value="1"/>
</dbReference>
<evidence type="ECO:0000259" key="3">
    <source>
        <dbReference type="Pfam" id="PF02893"/>
    </source>
</evidence>
<evidence type="ECO:0000256" key="2">
    <source>
        <dbReference type="SAM" id="Phobius"/>
    </source>
</evidence>
<protein>
    <recommendedName>
        <fullName evidence="3">GRAM domain-containing protein</fullName>
    </recommendedName>
</protein>
<feature type="transmembrane region" description="Helical" evidence="2">
    <location>
        <begin position="298"/>
        <end position="319"/>
    </location>
</feature>
<evidence type="ECO:0000313" key="4">
    <source>
        <dbReference type="EMBL" id="CAD7253031.1"/>
    </source>
</evidence>
<organism evidence="4">
    <name type="scientific">Darwinula stevensoni</name>
    <dbReference type="NCBI Taxonomy" id="69355"/>
    <lineage>
        <taxon>Eukaryota</taxon>
        <taxon>Metazoa</taxon>
        <taxon>Ecdysozoa</taxon>
        <taxon>Arthropoda</taxon>
        <taxon>Crustacea</taxon>
        <taxon>Oligostraca</taxon>
        <taxon>Ostracoda</taxon>
        <taxon>Podocopa</taxon>
        <taxon>Podocopida</taxon>
        <taxon>Darwinulocopina</taxon>
        <taxon>Darwinuloidea</taxon>
        <taxon>Darwinulidae</taxon>
        <taxon>Darwinula</taxon>
    </lineage>
</organism>
<dbReference type="Gene3D" id="2.30.29.30">
    <property type="entry name" value="Pleckstrin-homology domain (PH domain)/Phosphotyrosine-binding domain (PTB)"/>
    <property type="match status" value="1"/>
</dbReference>
<evidence type="ECO:0000313" key="5">
    <source>
        <dbReference type="Proteomes" id="UP000677054"/>
    </source>
</evidence>
<sequence length="615" mass="67929">MSAVSSTDSVTFHDRISAFIESQCNRIGGEGGGVGKPWMKKKEAWDSPDRDDILPPSNPPSSPSPGDGVRKIVEEAMGQRSISQSNFHFASGSTPTNSPTSTPETLRSRFLRGERKARIEKSKSLDQSEPESTCGSDSEATGSGSGRASSTSRIRLRFRSSTPNPRSQRDNKASIPHTASVDRILTSTPVEDDRGDRTRTKTGWLEGILGSVYRFAFELVEDVTFDPAGDATSPPGPDSFSPAEDQPLTVKRLKENVLRFSGATRPIQSFLESWDRLVSWKSPACSFLAFTVWTHSVIYGWFLSLLFSLAIAYLSLNYLRKREEVMMMLPWVSWLSPWGHATGDAGNGQQEDMPVKVFGDKFSLVLQVARKVQNVLGDVSDAAEKFKNLLSWNHEATRSLYLFLWCGLALSLVVTFDAMVRGALLWLGVKVFLVGPLFQSYPRLRLKYDSTHRLWQSLPTDATLDQGSDETQSFKGKTSSDVTFCDLFSLPATESPLHGWEQGKRCIMLQRDPAVPCAPSLSVKSGKAYLTPRYLCFQRFTLGAPKITVLPLERIATVEKASAVRWLPGSPFVVHVSLQPSQKRFTFGGFPGSDLAFEDLIAAGRSLQCPWASLT</sequence>
<dbReference type="EMBL" id="LR904698">
    <property type="protein sequence ID" value="CAD7253031.1"/>
    <property type="molecule type" value="Genomic_DNA"/>
</dbReference>
<feature type="region of interest" description="Disordered" evidence="1">
    <location>
        <begin position="226"/>
        <end position="245"/>
    </location>
</feature>
<dbReference type="AlphaFoldDB" id="A0A7R9AFP8"/>
<reference evidence="4" key="1">
    <citation type="submission" date="2020-11" db="EMBL/GenBank/DDBJ databases">
        <authorList>
            <person name="Tran Van P."/>
        </authorList>
    </citation>
    <scope>NUCLEOTIDE SEQUENCE</scope>
</reference>
<accession>A0A7R9AFP8</accession>
<name>A0A7R9AFP8_9CRUS</name>
<dbReference type="Proteomes" id="UP000677054">
    <property type="component" value="Unassembled WGS sequence"/>
</dbReference>
<keyword evidence="2" id="KW-0472">Membrane</keyword>
<dbReference type="EMBL" id="CAJPEV010005181">
    <property type="protein sequence ID" value="CAG0902859.1"/>
    <property type="molecule type" value="Genomic_DNA"/>
</dbReference>
<feature type="compositionally biased region" description="Low complexity" evidence="1">
    <location>
        <begin position="140"/>
        <end position="153"/>
    </location>
</feature>
<dbReference type="InterPro" id="IPR011993">
    <property type="entry name" value="PH-like_dom_sf"/>
</dbReference>
<dbReference type="InterPro" id="IPR004182">
    <property type="entry name" value="GRAM"/>
</dbReference>
<feature type="compositionally biased region" description="Low complexity" evidence="1">
    <location>
        <begin position="93"/>
        <end position="105"/>
    </location>
</feature>
<proteinExistence type="predicted"/>
<feature type="domain" description="GRAM" evidence="3">
    <location>
        <begin position="488"/>
        <end position="600"/>
    </location>
</feature>
<gene>
    <name evidence="4" type="ORF">DSTB1V02_LOCUS12782</name>
</gene>
<dbReference type="PANTHER" id="PTHR37402:SF1">
    <property type="entry name" value="GRAM DOMAIN-CONTAINING PROTEIN 4"/>
    <property type="match status" value="1"/>
</dbReference>
<feature type="compositionally biased region" description="Polar residues" evidence="1">
    <location>
        <begin position="127"/>
        <end position="139"/>
    </location>
</feature>
<feature type="compositionally biased region" description="Basic and acidic residues" evidence="1">
    <location>
        <begin position="40"/>
        <end position="53"/>
    </location>
</feature>
<evidence type="ECO:0000256" key="1">
    <source>
        <dbReference type="SAM" id="MobiDB-lite"/>
    </source>
</evidence>